<dbReference type="OrthoDB" id="3246781at2759"/>
<proteinExistence type="predicted"/>
<dbReference type="GeneID" id="66071553"/>
<dbReference type="InterPro" id="IPR027796">
    <property type="entry name" value="OTT_1508_deam-like"/>
</dbReference>
<gene>
    <name evidence="1" type="ORF">E1B28_002477</name>
</gene>
<protein>
    <submittedName>
        <fullName evidence="1">Uncharacterized protein</fullName>
    </submittedName>
</protein>
<dbReference type="Pfam" id="PF14441">
    <property type="entry name" value="OTT_1508_deam"/>
    <property type="match status" value="1"/>
</dbReference>
<sequence>MSNYDLDNPELYVELLSHSSRNDSCHHVHKTKSCPEPLQSALEMDDRLQKRVKSLVNAPANVIVKDPRNHPAVAARLTQKDQKEELNLHIYYTFNDTASDEYILSISKAHLSYLLDELRSAALQESPPPFQVMNYPLLQTLSWSATLKYLSNWEQRDVLNVAFGEKNVLDYRLMCSVLVGVEKLLDTLDERKGHLTKEQRADDLPLDGQHDSLLTLQECNGLLVDYMLLTKHNLLPNDHNPGDYKKLEALDMYLKVAGLTTEFARWVPKIFKLFQSTALLMGLSYSKRLSRILSGNIVFHQVPNSPPTRSHTIFTRMDLVEIMNHIISEHSPLPDDLPNDATDFIDLILLPRLAIINSTRRPHFTVHVELALALHLQQLGLASFTYPFLGLSKSSCTACVELMSLLNNSQFQSPVWLTSGTHRKIYRSWVYPNHSISEPGIKIELARRLQELLFQDFVDFSRGQMAGRLSDSSIESQGITIRQENEQFAKVVKDREAQLEQFLAEEMIRGLTPHTGSIISTLIMDACYTSHNSRLRSLKN</sequence>
<keyword evidence="2" id="KW-1185">Reference proteome</keyword>
<comment type="caution">
    <text evidence="1">The sequence shown here is derived from an EMBL/GenBank/DDBJ whole genome shotgun (WGS) entry which is preliminary data.</text>
</comment>
<dbReference type="Proteomes" id="UP001049176">
    <property type="component" value="Chromosome 10"/>
</dbReference>
<evidence type="ECO:0000313" key="1">
    <source>
        <dbReference type="EMBL" id="KAG7086526.1"/>
    </source>
</evidence>
<dbReference type="RefSeq" id="XP_043002997.1">
    <property type="nucleotide sequence ID" value="XM_043159396.1"/>
</dbReference>
<name>A0A9P7RNQ7_9AGAR</name>
<accession>A0A9P7RNQ7</accession>
<organism evidence="1 2">
    <name type="scientific">Marasmius oreades</name>
    <name type="common">fairy-ring Marasmius</name>
    <dbReference type="NCBI Taxonomy" id="181124"/>
    <lineage>
        <taxon>Eukaryota</taxon>
        <taxon>Fungi</taxon>
        <taxon>Dikarya</taxon>
        <taxon>Basidiomycota</taxon>
        <taxon>Agaricomycotina</taxon>
        <taxon>Agaricomycetes</taxon>
        <taxon>Agaricomycetidae</taxon>
        <taxon>Agaricales</taxon>
        <taxon>Marasmiineae</taxon>
        <taxon>Marasmiaceae</taxon>
        <taxon>Marasmius</taxon>
    </lineage>
</organism>
<evidence type="ECO:0000313" key="2">
    <source>
        <dbReference type="Proteomes" id="UP001049176"/>
    </source>
</evidence>
<dbReference type="KEGG" id="more:E1B28_002477"/>
<dbReference type="AlphaFoldDB" id="A0A9P7RNQ7"/>
<dbReference type="EMBL" id="CM032190">
    <property type="protein sequence ID" value="KAG7086526.1"/>
    <property type="molecule type" value="Genomic_DNA"/>
</dbReference>
<reference evidence="1" key="1">
    <citation type="journal article" date="2021" name="Genome Biol. Evol.">
        <title>The assembled and annotated genome of the fairy-ring fungus Marasmius oreades.</title>
        <authorList>
            <person name="Hiltunen M."/>
            <person name="Ament-Velasquez S.L."/>
            <person name="Johannesson H."/>
        </authorList>
    </citation>
    <scope>NUCLEOTIDE SEQUENCE</scope>
    <source>
        <strain evidence="1">03SP1</strain>
    </source>
</reference>